<dbReference type="VEuPathDB" id="TrichDB:TVAGG3_0731960"/>
<dbReference type="eggNOG" id="KOG4177">
    <property type="taxonomic scope" value="Eukaryota"/>
</dbReference>
<dbReference type="AlphaFoldDB" id="A2F6W0"/>
<evidence type="ECO:0000313" key="4">
    <source>
        <dbReference type="EMBL" id="EAX99377.1"/>
    </source>
</evidence>
<dbReference type="EMBL" id="DS113640">
    <property type="protein sequence ID" value="EAX99377.1"/>
    <property type="molecule type" value="Genomic_DNA"/>
</dbReference>
<dbReference type="Pfam" id="PF13637">
    <property type="entry name" value="Ank_4"/>
    <property type="match status" value="1"/>
</dbReference>
<dbReference type="InterPro" id="IPR036770">
    <property type="entry name" value="Ankyrin_rpt-contain_sf"/>
</dbReference>
<keyword evidence="2 3" id="KW-0040">ANK repeat</keyword>
<evidence type="ECO:0000256" key="2">
    <source>
        <dbReference type="ARBA" id="ARBA00023043"/>
    </source>
</evidence>
<dbReference type="InterPro" id="IPR002110">
    <property type="entry name" value="Ankyrin_rpt"/>
</dbReference>
<feature type="repeat" description="ANK" evidence="3">
    <location>
        <begin position="205"/>
        <end position="237"/>
    </location>
</feature>
<reference evidence="4" key="1">
    <citation type="submission" date="2006-10" db="EMBL/GenBank/DDBJ databases">
        <authorList>
            <person name="Amadeo P."/>
            <person name="Zhao Q."/>
            <person name="Wortman J."/>
            <person name="Fraser-Liggett C."/>
            <person name="Carlton J."/>
        </authorList>
    </citation>
    <scope>NUCLEOTIDE SEQUENCE</scope>
    <source>
        <strain evidence="4">G3</strain>
    </source>
</reference>
<keyword evidence="5" id="KW-1185">Reference proteome</keyword>
<reference evidence="4" key="2">
    <citation type="journal article" date="2007" name="Science">
        <title>Draft genome sequence of the sexually transmitted pathogen Trichomonas vaginalis.</title>
        <authorList>
            <person name="Carlton J.M."/>
            <person name="Hirt R.P."/>
            <person name="Silva J.C."/>
            <person name="Delcher A.L."/>
            <person name="Schatz M."/>
            <person name="Zhao Q."/>
            <person name="Wortman J.R."/>
            <person name="Bidwell S.L."/>
            <person name="Alsmark U.C.M."/>
            <person name="Besteiro S."/>
            <person name="Sicheritz-Ponten T."/>
            <person name="Noel C.J."/>
            <person name="Dacks J.B."/>
            <person name="Foster P.G."/>
            <person name="Simillion C."/>
            <person name="Van de Peer Y."/>
            <person name="Miranda-Saavedra D."/>
            <person name="Barton G.J."/>
            <person name="Westrop G.D."/>
            <person name="Mueller S."/>
            <person name="Dessi D."/>
            <person name="Fiori P.L."/>
            <person name="Ren Q."/>
            <person name="Paulsen I."/>
            <person name="Zhang H."/>
            <person name="Bastida-Corcuera F.D."/>
            <person name="Simoes-Barbosa A."/>
            <person name="Brown M.T."/>
            <person name="Hayes R.D."/>
            <person name="Mukherjee M."/>
            <person name="Okumura C.Y."/>
            <person name="Schneider R."/>
            <person name="Smith A.J."/>
            <person name="Vanacova S."/>
            <person name="Villalvazo M."/>
            <person name="Haas B.J."/>
            <person name="Pertea M."/>
            <person name="Feldblyum T.V."/>
            <person name="Utterback T.R."/>
            <person name="Shu C.L."/>
            <person name="Osoegawa K."/>
            <person name="de Jong P.J."/>
            <person name="Hrdy I."/>
            <person name="Horvathova L."/>
            <person name="Zubacova Z."/>
            <person name="Dolezal P."/>
            <person name="Malik S.B."/>
            <person name="Logsdon J.M. Jr."/>
            <person name="Henze K."/>
            <person name="Gupta A."/>
            <person name="Wang C.C."/>
            <person name="Dunne R.L."/>
            <person name="Upcroft J.A."/>
            <person name="Upcroft P."/>
            <person name="White O."/>
            <person name="Salzberg S.L."/>
            <person name="Tang P."/>
            <person name="Chiu C.-H."/>
            <person name="Lee Y.-S."/>
            <person name="Embley T.M."/>
            <person name="Coombs G.H."/>
            <person name="Mottram J.C."/>
            <person name="Tachezy J."/>
            <person name="Fraser-Liggett C.M."/>
            <person name="Johnson P.J."/>
        </authorList>
    </citation>
    <scope>NUCLEOTIDE SEQUENCE [LARGE SCALE GENOMIC DNA]</scope>
    <source>
        <strain evidence="4">G3</strain>
    </source>
</reference>
<accession>A2F6W0</accession>
<keyword evidence="1" id="KW-0677">Repeat</keyword>
<evidence type="ECO:0000313" key="5">
    <source>
        <dbReference type="Proteomes" id="UP000001542"/>
    </source>
</evidence>
<dbReference type="SMART" id="SM00248">
    <property type="entry name" value="ANK"/>
    <property type="match status" value="3"/>
</dbReference>
<dbReference type="PROSITE" id="PS50088">
    <property type="entry name" value="ANK_REPEAT"/>
    <property type="match status" value="1"/>
</dbReference>
<dbReference type="PANTHER" id="PTHR24126:SF66">
    <property type="entry name" value="CHROMOSOME UNDETERMINED SCAFFOLD_62, WHOLE GENOME SHOTGUN SEQUENCE"/>
    <property type="match status" value="1"/>
</dbReference>
<dbReference type="VEuPathDB" id="TrichDB:TVAG_015600"/>
<dbReference type="PANTHER" id="PTHR24126">
    <property type="entry name" value="ANKYRIN REPEAT, PH AND SEC7 DOMAIN CONTAINING PROTEIN SECG-RELATED"/>
    <property type="match status" value="1"/>
</dbReference>
<protein>
    <submittedName>
        <fullName evidence="4">Uncharacterized protein</fullName>
    </submittedName>
</protein>
<dbReference type="Gene3D" id="1.25.40.20">
    <property type="entry name" value="Ankyrin repeat-containing domain"/>
    <property type="match status" value="2"/>
</dbReference>
<name>A2F6W0_TRIV3</name>
<dbReference type="STRING" id="5722.A2F6W0"/>
<dbReference type="PROSITE" id="PS50297">
    <property type="entry name" value="ANK_REP_REGION"/>
    <property type="match status" value="1"/>
</dbReference>
<dbReference type="RefSeq" id="XP_001312307.1">
    <property type="nucleotide sequence ID" value="XM_001312306.1"/>
</dbReference>
<evidence type="ECO:0000256" key="1">
    <source>
        <dbReference type="ARBA" id="ARBA00022737"/>
    </source>
</evidence>
<dbReference type="SMR" id="A2F6W0"/>
<organism evidence="4 5">
    <name type="scientific">Trichomonas vaginalis (strain ATCC PRA-98 / G3)</name>
    <dbReference type="NCBI Taxonomy" id="412133"/>
    <lineage>
        <taxon>Eukaryota</taxon>
        <taxon>Metamonada</taxon>
        <taxon>Parabasalia</taxon>
        <taxon>Trichomonadida</taxon>
        <taxon>Trichomonadidae</taxon>
        <taxon>Trichomonas</taxon>
    </lineage>
</organism>
<sequence>MVCRELKILKILIEKGSKFDHIISVTLNPSDFRKISIEEGVDWYNSDKKYYTEYCPIHAIVYQWRVDLVEYCIKCGLNLNILDSQGNTLMHYAAYRSENFNKYQIAAMINQYALNHLPNYQNSIENILKKLDYVDTSSIINSYGSKFGIFDQNASMLKFLYKKKLSIKAKNIDGFQPIHYAVMKNFEAVKFLIEKRADLGAIGNDRRIPLHHAIAHGTPEIVNLLLSKKLNYDIQDFKLDYPINMIVNQKYNGIII</sequence>
<dbReference type="Proteomes" id="UP000001542">
    <property type="component" value="Unassembled WGS sequence"/>
</dbReference>
<dbReference type="InParanoid" id="A2F6W0"/>
<dbReference type="SUPFAM" id="SSF48403">
    <property type="entry name" value="Ankyrin repeat"/>
    <property type="match status" value="1"/>
</dbReference>
<gene>
    <name evidence="4" type="ORF">TVAG_015600</name>
</gene>
<proteinExistence type="predicted"/>
<dbReference type="KEGG" id="tva:4757183"/>
<evidence type="ECO:0000256" key="3">
    <source>
        <dbReference type="PROSITE-ProRule" id="PRU00023"/>
    </source>
</evidence>
<dbReference type="Pfam" id="PF12796">
    <property type="entry name" value="Ank_2"/>
    <property type="match status" value="1"/>
</dbReference>